<name>A0ACC0U0S8_9AGAM</name>
<sequence>SQDRNLVNSQNEHYVSLRARAKQEGDAMALAFEQSHAAHARKDGAAAKELSDEAKEHQREMERLNAEASAWIFRGECTSKLGEVDLHGLYVKEAIAYTDRSIAEARARNDKEIRLIVGSGNHSENHMAKVKPAIEGLMQECNLSAEIDPQNPGVLIVQL</sequence>
<protein>
    <submittedName>
        <fullName evidence="1">Uncharacterized protein</fullName>
    </submittedName>
</protein>
<proteinExistence type="predicted"/>
<feature type="non-terminal residue" evidence="1">
    <location>
        <position position="1"/>
    </location>
</feature>
<evidence type="ECO:0000313" key="1">
    <source>
        <dbReference type="EMBL" id="KAI9456617.1"/>
    </source>
</evidence>
<keyword evidence="2" id="KW-1185">Reference proteome</keyword>
<evidence type="ECO:0000313" key="2">
    <source>
        <dbReference type="Proteomes" id="UP001207468"/>
    </source>
</evidence>
<dbReference type="Proteomes" id="UP001207468">
    <property type="component" value="Unassembled WGS sequence"/>
</dbReference>
<gene>
    <name evidence="1" type="ORF">F5148DRAFT_984370</name>
</gene>
<organism evidence="1 2">
    <name type="scientific">Russula earlei</name>
    <dbReference type="NCBI Taxonomy" id="71964"/>
    <lineage>
        <taxon>Eukaryota</taxon>
        <taxon>Fungi</taxon>
        <taxon>Dikarya</taxon>
        <taxon>Basidiomycota</taxon>
        <taxon>Agaricomycotina</taxon>
        <taxon>Agaricomycetes</taxon>
        <taxon>Russulales</taxon>
        <taxon>Russulaceae</taxon>
        <taxon>Russula</taxon>
    </lineage>
</organism>
<comment type="caution">
    <text evidence="1">The sequence shown here is derived from an EMBL/GenBank/DDBJ whole genome shotgun (WGS) entry which is preliminary data.</text>
</comment>
<dbReference type="EMBL" id="JAGFNK010000233">
    <property type="protein sequence ID" value="KAI9456617.1"/>
    <property type="molecule type" value="Genomic_DNA"/>
</dbReference>
<reference evidence="1" key="1">
    <citation type="submission" date="2021-03" db="EMBL/GenBank/DDBJ databases">
        <title>Evolutionary priming and transition to the ectomycorrhizal habit in an iconic lineage of mushroom-forming fungi: is preadaptation a requirement?</title>
        <authorList>
            <consortium name="DOE Joint Genome Institute"/>
            <person name="Looney B.P."/>
            <person name="Miyauchi S."/>
            <person name="Morin E."/>
            <person name="Drula E."/>
            <person name="Courty P.E."/>
            <person name="Chicoki N."/>
            <person name="Fauchery L."/>
            <person name="Kohler A."/>
            <person name="Kuo A."/>
            <person name="LaButti K."/>
            <person name="Pangilinan J."/>
            <person name="Lipzen A."/>
            <person name="Riley R."/>
            <person name="Andreopoulos W."/>
            <person name="He G."/>
            <person name="Johnson J."/>
            <person name="Barry K.W."/>
            <person name="Grigoriev I.V."/>
            <person name="Nagy L."/>
            <person name="Hibbett D."/>
            <person name="Henrissat B."/>
            <person name="Matheny P.B."/>
            <person name="Labbe J."/>
            <person name="Martin A.F."/>
        </authorList>
    </citation>
    <scope>NUCLEOTIDE SEQUENCE</scope>
    <source>
        <strain evidence="1">BPL698</strain>
    </source>
</reference>
<accession>A0ACC0U0S8</accession>